<dbReference type="EC" id="3.1.21.-" evidence="6"/>
<organism evidence="6 7">
    <name type="scientific">Vibrio aestuarianus</name>
    <dbReference type="NCBI Taxonomy" id="28171"/>
    <lineage>
        <taxon>Bacteria</taxon>
        <taxon>Pseudomonadati</taxon>
        <taxon>Pseudomonadota</taxon>
        <taxon>Gammaproteobacteria</taxon>
        <taxon>Vibrionales</taxon>
        <taxon>Vibrionaceae</taxon>
        <taxon>Vibrio</taxon>
    </lineage>
</organism>
<dbReference type="InterPro" id="IPR051212">
    <property type="entry name" value="Type-I_RE_S_subunit"/>
</dbReference>
<dbReference type="PANTHER" id="PTHR43140">
    <property type="entry name" value="TYPE-1 RESTRICTION ENZYME ECOKI SPECIFICITY PROTEIN"/>
    <property type="match status" value="1"/>
</dbReference>
<reference evidence="6" key="1">
    <citation type="submission" date="2022-02" db="EMBL/GenBank/DDBJ databases">
        <title>Emergence and expansion in Europe of a Vibrio aestuarianus clonal complex pathogenic for oysters.</title>
        <authorList>
            <person name="Mesnil A."/>
            <person name="Travers M.-A."/>
        </authorList>
    </citation>
    <scope>NUCLEOTIDE SEQUENCE</scope>
    <source>
        <strain evidence="6">19_064_11T1</strain>
    </source>
</reference>
<dbReference type="InterPro" id="IPR044946">
    <property type="entry name" value="Restrct_endonuc_typeI_TRD_sf"/>
</dbReference>
<feature type="domain" description="Type I restriction modification DNA specificity" evidence="5">
    <location>
        <begin position="101"/>
        <end position="288"/>
    </location>
</feature>
<gene>
    <name evidence="6" type="ORF">L9W94_13155</name>
</gene>
<evidence type="ECO:0000256" key="4">
    <source>
        <dbReference type="SAM" id="Coils"/>
    </source>
</evidence>
<proteinExistence type="inferred from homology"/>
<keyword evidence="3" id="KW-0238">DNA-binding</keyword>
<comment type="caution">
    <text evidence="6">The sequence shown here is derived from an EMBL/GenBank/DDBJ whole genome shotgun (WGS) entry which is preliminary data.</text>
</comment>
<keyword evidence="6" id="KW-0255">Endonuclease</keyword>
<keyword evidence="6" id="KW-0540">Nuclease</keyword>
<dbReference type="SUPFAM" id="SSF116734">
    <property type="entry name" value="DNA methylase specificity domain"/>
    <property type="match status" value="2"/>
</dbReference>
<evidence type="ECO:0000313" key="7">
    <source>
        <dbReference type="Proteomes" id="UP001140979"/>
    </source>
</evidence>
<evidence type="ECO:0000256" key="1">
    <source>
        <dbReference type="ARBA" id="ARBA00010923"/>
    </source>
</evidence>
<dbReference type="InterPro" id="IPR000055">
    <property type="entry name" value="Restrct_endonuc_typeI_TRD"/>
</dbReference>
<evidence type="ECO:0000259" key="5">
    <source>
        <dbReference type="Pfam" id="PF01420"/>
    </source>
</evidence>
<dbReference type="PANTHER" id="PTHR43140:SF1">
    <property type="entry name" value="TYPE I RESTRICTION ENZYME ECOKI SPECIFICITY SUBUNIT"/>
    <property type="match status" value="1"/>
</dbReference>
<feature type="coiled-coil region" evidence="4">
    <location>
        <begin position="262"/>
        <end position="289"/>
    </location>
</feature>
<evidence type="ECO:0000256" key="3">
    <source>
        <dbReference type="ARBA" id="ARBA00023125"/>
    </source>
</evidence>
<keyword evidence="2" id="KW-0680">Restriction system</keyword>
<keyword evidence="6" id="KW-0378">Hydrolase</keyword>
<dbReference type="GO" id="GO:0003677">
    <property type="term" value="F:DNA binding"/>
    <property type="evidence" value="ECO:0007669"/>
    <property type="project" value="UniProtKB-KW"/>
</dbReference>
<evidence type="ECO:0000313" key="6">
    <source>
        <dbReference type="EMBL" id="MDE1243078.1"/>
    </source>
</evidence>
<sequence>MAVENLITEHIDIWTSAVKTKSASGRGSSKKLELYGVKKLRELILELAVRGKLVPQDPNDEPAAVLLERIALEKAQLVKEKKIKKPKTLQTLSPESLPRLPESWTWSYMQDITEYVQRGKGPKYAEEGSVRVISQKCVQNSGFDIEPARYIEEESLEKYQDERFLRENDLLWNSTGTGTVGRVNVLPSIKQKSLVADSHVTVVRPLIMNSRYIWCILMAPGVQARIDPFHEQSLVSGSTKQVELNTSSVVTLPIPVAPIAEQDRIVAKVDELMELCDQLEQQTETSIEAHQVLVTTLLDTLTNSADADELMQNWARISEHFDTLFTTEESIDQLKQTILQLAVMGKLVPQDPNDEPAAELLKRIAEEKAQLVKDKKIKKQKALPPISEDEKPFELPSGWEWCRLSDISNVIDPNPSHRMPKYVEDGIPFISTENFVGDEEIDFRIGKKVMPDVLESQISKFDLTHGAFAMSRIGTIGKTRFLPSDRTYCMSHALCVISPLVKSINHEYLRFVVAAESSLSQAQHGVKSIGVPDLGMGVIRALLIPIPPQKKQHCIVKKVGELMMVCDQLKQKINVKLQIQLQLTDAIVEQAV</sequence>
<dbReference type="RefSeq" id="WP_274683479.1">
    <property type="nucleotide sequence ID" value="NZ_JAKNBA010000023.1"/>
</dbReference>
<evidence type="ECO:0000256" key="2">
    <source>
        <dbReference type="ARBA" id="ARBA00022747"/>
    </source>
</evidence>
<dbReference type="Proteomes" id="UP001140979">
    <property type="component" value="Unassembled WGS sequence"/>
</dbReference>
<dbReference type="Gene3D" id="3.90.220.20">
    <property type="entry name" value="DNA methylase specificity domains"/>
    <property type="match status" value="2"/>
</dbReference>
<dbReference type="GO" id="GO:0009307">
    <property type="term" value="P:DNA restriction-modification system"/>
    <property type="evidence" value="ECO:0007669"/>
    <property type="project" value="UniProtKB-KW"/>
</dbReference>
<name>A0A9X4EZC8_9VIBR</name>
<dbReference type="GO" id="GO:0016787">
    <property type="term" value="F:hydrolase activity"/>
    <property type="evidence" value="ECO:0007669"/>
    <property type="project" value="UniProtKB-KW"/>
</dbReference>
<dbReference type="GO" id="GO:0004519">
    <property type="term" value="F:endonuclease activity"/>
    <property type="evidence" value="ECO:0007669"/>
    <property type="project" value="UniProtKB-KW"/>
</dbReference>
<keyword evidence="4" id="KW-0175">Coiled coil</keyword>
<dbReference type="EMBL" id="JAKNBA010000023">
    <property type="protein sequence ID" value="MDE1243078.1"/>
    <property type="molecule type" value="Genomic_DNA"/>
</dbReference>
<accession>A0A9X4EZC8</accession>
<protein>
    <submittedName>
        <fullName evidence="6">Restriction endonuclease subunit S</fullName>
        <ecNumber evidence="6">3.1.21.-</ecNumber>
    </submittedName>
</protein>
<feature type="domain" description="Type I restriction modification DNA specificity" evidence="5">
    <location>
        <begin position="396"/>
        <end position="577"/>
    </location>
</feature>
<comment type="similarity">
    <text evidence="1">Belongs to the type-I restriction system S methylase family.</text>
</comment>
<dbReference type="AlphaFoldDB" id="A0A9X4EZC8"/>
<dbReference type="Pfam" id="PF01420">
    <property type="entry name" value="Methylase_S"/>
    <property type="match status" value="2"/>
</dbReference>